<protein>
    <recommendedName>
        <fullName evidence="2">Lipoprotein</fullName>
    </recommendedName>
</protein>
<evidence type="ECO:0000313" key="1">
    <source>
        <dbReference type="EMBL" id="TVZ69330.1"/>
    </source>
</evidence>
<organism evidence="1">
    <name type="scientific">Serratia fonticola</name>
    <dbReference type="NCBI Taxonomy" id="47917"/>
    <lineage>
        <taxon>Bacteria</taxon>
        <taxon>Pseudomonadati</taxon>
        <taxon>Pseudomonadota</taxon>
        <taxon>Gammaproteobacteria</taxon>
        <taxon>Enterobacterales</taxon>
        <taxon>Yersiniaceae</taxon>
        <taxon>Serratia</taxon>
    </lineage>
</organism>
<comment type="caution">
    <text evidence="1">The sequence shown here is derived from an EMBL/GenBank/DDBJ whole genome shotgun (WGS) entry which is preliminary data.</text>
</comment>
<gene>
    <name evidence="1" type="ORF">FHU10_1834</name>
</gene>
<accession>A0A542CVP1</accession>
<dbReference type="EMBL" id="VISQ01000001">
    <property type="protein sequence ID" value="TVZ69330.1"/>
    <property type="molecule type" value="Genomic_DNA"/>
</dbReference>
<sequence>MSSNKMLPLIFMALTLVGCQYPFGNNNEKDDVVVIRIDSPLDERVIKHIEQAMMEKIPRGFTSVQIYSGAESYPSATQLENYFVKNYGITPPVYLTEKESRLYLQFEKYQSDSCYDYALNDFNWYKSTARDIEKYSRSEVCATNKNDSTLKA</sequence>
<dbReference type="AlphaFoldDB" id="A0A542CVP1"/>
<reference evidence="1" key="1">
    <citation type="submission" date="2019-06" db="EMBL/GenBank/DDBJ databases">
        <authorList>
            <person name="Deangelis K."/>
            <person name="Huntemann M."/>
            <person name="Clum A."/>
            <person name="Pillay M."/>
            <person name="Palaniappan K."/>
            <person name="Varghese N."/>
            <person name="Mikhailova N."/>
            <person name="Stamatis D."/>
            <person name="Reddy T."/>
            <person name="Daum C."/>
            <person name="Shapiro N."/>
            <person name="Ivanova N."/>
            <person name="Kyrpides N."/>
            <person name="Woyke T."/>
        </authorList>
    </citation>
    <scope>NUCLEOTIDE SEQUENCE [LARGE SCALE GENOMIC DNA]</scope>
    <source>
        <strain evidence="1">128R</strain>
    </source>
</reference>
<name>A0A542CVP1_SERFO</name>
<proteinExistence type="predicted"/>
<dbReference type="PROSITE" id="PS51257">
    <property type="entry name" value="PROKAR_LIPOPROTEIN"/>
    <property type="match status" value="1"/>
</dbReference>
<evidence type="ECO:0008006" key="2">
    <source>
        <dbReference type="Google" id="ProtNLM"/>
    </source>
</evidence>
<reference evidence="1" key="2">
    <citation type="submission" date="2019-08" db="EMBL/GenBank/DDBJ databases">
        <title>Investigation of anaerobic lignin degradation for improved lignocellulosic biofuels.</title>
        <authorList>
            <person name="Deangelis K.PhD."/>
        </authorList>
    </citation>
    <scope>NUCLEOTIDE SEQUENCE [LARGE SCALE GENOMIC DNA]</scope>
    <source>
        <strain evidence="1">128R</strain>
    </source>
</reference>